<reference evidence="1 2" key="1">
    <citation type="journal article" date="2019" name="Sci. Rep.">
        <title>Orb-weaving spider Araneus ventricosus genome elucidates the spidroin gene catalogue.</title>
        <authorList>
            <person name="Kono N."/>
            <person name="Nakamura H."/>
            <person name="Ohtoshi R."/>
            <person name="Moran D.A.P."/>
            <person name="Shinohara A."/>
            <person name="Yoshida Y."/>
            <person name="Fujiwara M."/>
            <person name="Mori M."/>
            <person name="Tomita M."/>
            <person name="Arakawa K."/>
        </authorList>
    </citation>
    <scope>NUCLEOTIDE SEQUENCE [LARGE SCALE GENOMIC DNA]</scope>
</reference>
<proteinExistence type="predicted"/>
<protein>
    <submittedName>
        <fullName evidence="1">Uncharacterized protein</fullName>
    </submittedName>
</protein>
<comment type="caution">
    <text evidence="1">The sequence shown here is derived from an EMBL/GenBank/DDBJ whole genome shotgun (WGS) entry which is preliminary data.</text>
</comment>
<evidence type="ECO:0000313" key="2">
    <source>
        <dbReference type="Proteomes" id="UP000499080"/>
    </source>
</evidence>
<organism evidence="1 2">
    <name type="scientific">Araneus ventricosus</name>
    <name type="common">Orbweaver spider</name>
    <name type="synonym">Epeira ventricosa</name>
    <dbReference type="NCBI Taxonomy" id="182803"/>
    <lineage>
        <taxon>Eukaryota</taxon>
        <taxon>Metazoa</taxon>
        <taxon>Ecdysozoa</taxon>
        <taxon>Arthropoda</taxon>
        <taxon>Chelicerata</taxon>
        <taxon>Arachnida</taxon>
        <taxon>Araneae</taxon>
        <taxon>Araneomorphae</taxon>
        <taxon>Entelegynae</taxon>
        <taxon>Araneoidea</taxon>
        <taxon>Araneidae</taxon>
        <taxon>Araneus</taxon>
    </lineage>
</organism>
<dbReference type="AlphaFoldDB" id="A0A4Y2N703"/>
<evidence type="ECO:0000313" key="1">
    <source>
        <dbReference type="EMBL" id="GBN34672.1"/>
    </source>
</evidence>
<gene>
    <name evidence="1" type="ORF">AVEN_250719_1</name>
</gene>
<dbReference type="Proteomes" id="UP000499080">
    <property type="component" value="Unassembled WGS sequence"/>
</dbReference>
<sequence length="141" mass="16541">MSYVRPFRAHTVDVVCHTFGLFVPVRSESHIIRSAFLCPYDRRSMSYVRPVRARTVGVVCHMFGLFVPLLTVSHVIRSACSCPYDRRRMCPYGRRRMLCDEEKNRIVESDFATYAAHYIPLYFFVFLNTSKGWRLSESILF</sequence>
<name>A0A4Y2N703_ARAVE</name>
<accession>A0A4Y2N703</accession>
<dbReference type="EMBL" id="BGPR01008575">
    <property type="protein sequence ID" value="GBN34672.1"/>
    <property type="molecule type" value="Genomic_DNA"/>
</dbReference>
<keyword evidence="2" id="KW-1185">Reference proteome</keyword>